<gene>
    <name evidence="1" type="primary">ORF60200</name>
</gene>
<dbReference type="EMBL" id="HACG01019935">
    <property type="protein sequence ID" value="CEK66800.1"/>
    <property type="molecule type" value="Transcribed_RNA"/>
</dbReference>
<organism evidence="1">
    <name type="scientific">Arion vulgaris</name>
    <dbReference type="NCBI Taxonomy" id="1028688"/>
    <lineage>
        <taxon>Eukaryota</taxon>
        <taxon>Metazoa</taxon>
        <taxon>Spiralia</taxon>
        <taxon>Lophotrochozoa</taxon>
        <taxon>Mollusca</taxon>
        <taxon>Gastropoda</taxon>
        <taxon>Heterobranchia</taxon>
        <taxon>Euthyneura</taxon>
        <taxon>Panpulmonata</taxon>
        <taxon>Eupulmonata</taxon>
        <taxon>Stylommatophora</taxon>
        <taxon>Helicina</taxon>
        <taxon>Arionoidea</taxon>
        <taxon>Arionidae</taxon>
        <taxon>Arion</taxon>
    </lineage>
</organism>
<dbReference type="AlphaFoldDB" id="A0A0B6ZGD7"/>
<sequence length="49" mass="5945">MTQIMEEEPYENEIKYWINLKENQCRTVSSPTDRKLWTSMTTYSNSMVH</sequence>
<proteinExistence type="predicted"/>
<accession>A0A0B6ZGD7</accession>
<name>A0A0B6ZGD7_9EUPU</name>
<evidence type="ECO:0000313" key="1">
    <source>
        <dbReference type="EMBL" id="CEK66800.1"/>
    </source>
</evidence>
<protein>
    <submittedName>
        <fullName evidence="1">Uncharacterized protein</fullName>
    </submittedName>
</protein>
<reference evidence="1" key="1">
    <citation type="submission" date="2014-12" db="EMBL/GenBank/DDBJ databases">
        <title>Insight into the proteome of Arion vulgaris.</title>
        <authorList>
            <person name="Aradska J."/>
            <person name="Bulat T."/>
            <person name="Smidak R."/>
            <person name="Sarate P."/>
            <person name="Gangsoo J."/>
            <person name="Sialana F."/>
            <person name="Bilban M."/>
            <person name="Lubec G."/>
        </authorList>
    </citation>
    <scope>NUCLEOTIDE SEQUENCE</scope>
    <source>
        <tissue evidence="1">Skin</tissue>
    </source>
</reference>